<dbReference type="eggNOG" id="ENOG502QTA9">
    <property type="taxonomic scope" value="Eukaryota"/>
</dbReference>
<evidence type="ECO:0000313" key="2">
    <source>
        <dbReference type="EMBL" id="ESW29724.1"/>
    </source>
</evidence>
<feature type="compositionally biased region" description="Polar residues" evidence="1">
    <location>
        <begin position="119"/>
        <end position="138"/>
    </location>
</feature>
<dbReference type="GO" id="GO:0055028">
    <property type="term" value="C:cortical microtubule"/>
    <property type="evidence" value="ECO:0007669"/>
    <property type="project" value="TreeGrafter"/>
</dbReference>
<dbReference type="AlphaFoldDB" id="V7CHY6"/>
<accession>V7CHY6</accession>
<sequence length="150" mass="16415">MPPSPALRFSPGKKPRANSHKRGHSLENDLEDSFSTKLKHISDVNPGISIPGQGESSELLNDGDKSDYDWLLAPRDTPMFPSLDDEPSMTSFGSRGRPQSKPIAISRSSTMDKSHRSSRGSTSLNRLSPSPRSGTNTLIAIKGRPNFHFD</sequence>
<keyword evidence="3" id="KW-1185">Reference proteome</keyword>
<name>V7CHY6_PHAVU</name>
<dbReference type="EMBL" id="CM002289">
    <property type="protein sequence ID" value="ESW29724.1"/>
    <property type="molecule type" value="Genomic_DNA"/>
</dbReference>
<gene>
    <name evidence="2" type="ORF">PHAVU_002G093600g</name>
</gene>
<dbReference type="OMA" id="RANSHKR"/>
<dbReference type="OrthoDB" id="1929779at2759"/>
<organism evidence="2 3">
    <name type="scientific">Phaseolus vulgaris</name>
    <name type="common">Kidney bean</name>
    <name type="synonym">French bean</name>
    <dbReference type="NCBI Taxonomy" id="3885"/>
    <lineage>
        <taxon>Eukaryota</taxon>
        <taxon>Viridiplantae</taxon>
        <taxon>Streptophyta</taxon>
        <taxon>Embryophyta</taxon>
        <taxon>Tracheophyta</taxon>
        <taxon>Spermatophyta</taxon>
        <taxon>Magnoliopsida</taxon>
        <taxon>eudicotyledons</taxon>
        <taxon>Gunneridae</taxon>
        <taxon>Pentapetalae</taxon>
        <taxon>rosids</taxon>
        <taxon>fabids</taxon>
        <taxon>Fabales</taxon>
        <taxon>Fabaceae</taxon>
        <taxon>Papilionoideae</taxon>
        <taxon>50 kb inversion clade</taxon>
        <taxon>NPAAA clade</taxon>
        <taxon>indigoferoid/millettioid clade</taxon>
        <taxon>Phaseoleae</taxon>
        <taxon>Phaseolus</taxon>
    </lineage>
</organism>
<feature type="compositionally biased region" description="Basic residues" evidence="1">
    <location>
        <begin position="11"/>
        <end position="23"/>
    </location>
</feature>
<dbReference type="Gramene" id="ESW29724">
    <property type="protein sequence ID" value="ESW29724"/>
    <property type="gene ID" value="PHAVU_002G093600g"/>
</dbReference>
<evidence type="ECO:0000256" key="1">
    <source>
        <dbReference type="SAM" id="MobiDB-lite"/>
    </source>
</evidence>
<dbReference type="GO" id="GO:0043622">
    <property type="term" value="P:cortical microtubule organization"/>
    <property type="evidence" value="ECO:0007669"/>
    <property type="project" value="TreeGrafter"/>
</dbReference>
<feature type="region of interest" description="Disordered" evidence="1">
    <location>
        <begin position="1"/>
        <end position="150"/>
    </location>
</feature>
<reference evidence="3" key="1">
    <citation type="journal article" date="2014" name="Nat. Genet.">
        <title>A reference genome for common bean and genome-wide analysis of dual domestications.</title>
        <authorList>
            <person name="Schmutz J."/>
            <person name="McClean P.E."/>
            <person name="Mamidi S."/>
            <person name="Wu G.A."/>
            <person name="Cannon S.B."/>
            <person name="Grimwood J."/>
            <person name="Jenkins J."/>
            <person name="Shu S."/>
            <person name="Song Q."/>
            <person name="Chavarro C."/>
            <person name="Torres-Torres M."/>
            <person name="Geffroy V."/>
            <person name="Moghaddam S.M."/>
            <person name="Gao D."/>
            <person name="Abernathy B."/>
            <person name="Barry K."/>
            <person name="Blair M."/>
            <person name="Brick M.A."/>
            <person name="Chovatia M."/>
            <person name="Gepts P."/>
            <person name="Goodstein D.M."/>
            <person name="Gonzales M."/>
            <person name="Hellsten U."/>
            <person name="Hyten D.L."/>
            <person name="Jia G."/>
            <person name="Kelly J.D."/>
            <person name="Kudrna D."/>
            <person name="Lee R."/>
            <person name="Richard M.M."/>
            <person name="Miklas P.N."/>
            <person name="Osorno J.M."/>
            <person name="Rodrigues J."/>
            <person name="Thareau V."/>
            <person name="Urrea C.A."/>
            <person name="Wang M."/>
            <person name="Yu Y."/>
            <person name="Zhang M."/>
            <person name="Wing R.A."/>
            <person name="Cregan P.B."/>
            <person name="Rokhsar D.S."/>
            <person name="Jackson S.A."/>
        </authorList>
    </citation>
    <scope>NUCLEOTIDE SEQUENCE [LARGE SCALE GENOMIC DNA]</scope>
    <source>
        <strain evidence="3">cv. G19833</strain>
    </source>
</reference>
<protein>
    <submittedName>
        <fullName evidence="2">Uncharacterized protein</fullName>
    </submittedName>
</protein>
<dbReference type="PANTHER" id="PTHR31949:SF3">
    <property type="entry name" value="RUN_FYVE DOMAIN PROTEIN"/>
    <property type="match status" value="1"/>
</dbReference>
<dbReference type="Proteomes" id="UP000000226">
    <property type="component" value="Chromosome 2"/>
</dbReference>
<proteinExistence type="predicted"/>
<dbReference type="STRING" id="3885.V7CHY6"/>
<dbReference type="PANTHER" id="PTHR31949">
    <property type="entry name" value="GASTRIC MUCIN-LIKE PROTEIN"/>
    <property type="match status" value="1"/>
</dbReference>
<evidence type="ECO:0000313" key="3">
    <source>
        <dbReference type="Proteomes" id="UP000000226"/>
    </source>
</evidence>